<dbReference type="RefSeq" id="WP_169249186.1">
    <property type="nucleotide sequence ID" value="NZ_SPMZ01000034.1"/>
</dbReference>
<feature type="domain" description="DUF6916" evidence="1">
    <location>
        <begin position="5"/>
        <end position="96"/>
    </location>
</feature>
<evidence type="ECO:0000313" key="2">
    <source>
        <dbReference type="EMBL" id="NMQ19921.1"/>
    </source>
</evidence>
<reference evidence="2 3" key="1">
    <citation type="submission" date="2019-03" db="EMBL/GenBank/DDBJ databases">
        <title>Metabolic reconstructions from genomes of highly enriched 'Candidatus Accumulibacter' and 'Candidatus Competibacter' bioreactor populations.</title>
        <authorList>
            <person name="Annavajhala M.K."/>
            <person name="Welles L."/>
            <person name="Abbas B."/>
            <person name="Sorokin D."/>
            <person name="Park H."/>
            <person name="Van Loosdrecht M."/>
            <person name="Chandran K."/>
        </authorList>
    </citation>
    <scope>NUCLEOTIDE SEQUENCE [LARGE SCALE GENOMIC DNA]</scope>
    <source>
        <strain evidence="2 3">SBR_G</strain>
    </source>
</reference>
<protein>
    <recommendedName>
        <fullName evidence="1">DUF6916 domain-containing protein</fullName>
    </recommendedName>
</protein>
<sequence>MLDTLTVNDWSACLGQIFQTHSGPKEQLDLQLTSVTPLGAESGDRRQPYSLLFSGPLTPLLPQAIYPLRNAVMGELGIFLVPLGPAGQTMRYEAIFT</sequence>
<comment type="caution">
    <text evidence="2">The sequence shown here is derived from an EMBL/GenBank/DDBJ whole genome shotgun (WGS) entry which is preliminary data.</text>
</comment>
<gene>
    <name evidence="2" type="ORF">E4P82_12355</name>
</gene>
<dbReference type="InterPro" id="IPR054209">
    <property type="entry name" value="DUF6916"/>
</dbReference>
<evidence type="ECO:0000259" key="1">
    <source>
        <dbReference type="Pfam" id="PF21880"/>
    </source>
</evidence>
<accession>A0ABX1TMI2</accession>
<keyword evidence="3" id="KW-1185">Reference proteome</keyword>
<dbReference type="Pfam" id="PF21880">
    <property type="entry name" value="DUF6916"/>
    <property type="match status" value="1"/>
</dbReference>
<dbReference type="Proteomes" id="UP000760480">
    <property type="component" value="Unassembled WGS sequence"/>
</dbReference>
<dbReference type="EMBL" id="SPMZ01000034">
    <property type="protein sequence ID" value="NMQ19921.1"/>
    <property type="molecule type" value="Genomic_DNA"/>
</dbReference>
<organism evidence="2 3">
    <name type="scientific">Candidatus Competibacter phosphatis</name>
    <dbReference type="NCBI Taxonomy" id="221280"/>
    <lineage>
        <taxon>Bacteria</taxon>
        <taxon>Pseudomonadati</taxon>
        <taxon>Pseudomonadota</taxon>
        <taxon>Gammaproteobacteria</taxon>
        <taxon>Candidatus Competibacteraceae</taxon>
        <taxon>Candidatus Competibacter</taxon>
    </lineage>
</organism>
<name>A0ABX1TMI2_9GAMM</name>
<evidence type="ECO:0000313" key="3">
    <source>
        <dbReference type="Proteomes" id="UP000760480"/>
    </source>
</evidence>
<proteinExistence type="predicted"/>